<feature type="compositionally biased region" description="Acidic residues" evidence="1">
    <location>
        <begin position="180"/>
        <end position="190"/>
    </location>
</feature>
<evidence type="ECO:0000256" key="1">
    <source>
        <dbReference type="SAM" id="MobiDB-lite"/>
    </source>
</evidence>
<sequence length="190" mass="21794">MKTAKVESNEKVKELEFRGTPEGIKMRDNEMEGIQYLILKGREEIQKQKLFKCKNDNLQFEMKYAANRVNEIWEEIVELKEDGYESGPELNELKNELKATRLKRKTLYEKWVEVKGEEEKRRTAINIEPSIIDTHTTSRDDTTVTSLTGDASPTKAFITLAVESDPPINCDTSNSKNGDSDTENTNDTLE</sequence>
<feature type="compositionally biased region" description="Polar residues" evidence="1">
    <location>
        <begin position="170"/>
        <end position="179"/>
    </location>
</feature>
<protein>
    <submittedName>
        <fullName evidence="2">Uncharacterized protein</fullName>
    </submittedName>
</protein>
<evidence type="ECO:0000313" key="2">
    <source>
        <dbReference type="EMBL" id="CAD9676682.1"/>
    </source>
</evidence>
<proteinExistence type="predicted"/>
<feature type="region of interest" description="Disordered" evidence="1">
    <location>
        <begin position="162"/>
        <end position="190"/>
    </location>
</feature>
<dbReference type="EMBL" id="HBHI01016548">
    <property type="protein sequence ID" value="CAD9676682.1"/>
    <property type="molecule type" value="Transcribed_RNA"/>
</dbReference>
<accession>A0A7S2RP34</accession>
<organism evidence="2">
    <name type="scientific">Eucampia antarctica</name>
    <dbReference type="NCBI Taxonomy" id="49252"/>
    <lineage>
        <taxon>Eukaryota</taxon>
        <taxon>Sar</taxon>
        <taxon>Stramenopiles</taxon>
        <taxon>Ochrophyta</taxon>
        <taxon>Bacillariophyta</taxon>
        <taxon>Mediophyceae</taxon>
        <taxon>Biddulphiophycidae</taxon>
        <taxon>Hemiaulales</taxon>
        <taxon>Hemiaulaceae</taxon>
        <taxon>Eucampia</taxon>
    </lineage>
</organism>
<name>A0A7S2RP34_9STRA</name>
<dbReference type="AlphaFoldDB" id="A0A7S2RP34"/>
<gene>
    <name evidence="2" type="ORF">EANT1437_LOCUS8511</name>
</gene>
<reference evidence="2" key="1">
    <citation type="submission" date="2021-01" db="EMBL/GenBank/DDBJ databases">
        <authorList>
            <person name="Corre E."/>
            <person name="Pelletier E."/>
            <person name="Niang G."/>
            <person name="Scheremetjew M."/>
            <person name="Finn R."/>
            <person name="Kale V."/>
            <person name="Holt S."/>
            <person name="Cochrane G."/>
            <person name="Meng A."/>
            <person name="Brown T."/>
            <person name="Cohen L."/>
        </authorList>
    </citation>
    <scope>NUCLEOTIDE SEQUENCE</scope>
    <source>
        <strain evidence="2">CCMP1452</strain>
    </source>
</reference>